<reference evidence="2" key="1">
    <citation type="submission" date="2021-05" db="EMBL/GenBank/DDBJ databases">
        <authorList>
            <person name="Alioto T."/>
            <person name="Alioto T."/>
            <person name="Gomez Garrido J."/>
        </authorList>
    </citation>
    <scope>NUCLEOTIDE SEQUENCE</scope>
</reference>
<dbReference type="EMBL" id="HBUF01154995">
    <property type="protein sequence ID" value="CAG6648969.1"/>
    <property type="molecule type" value="Transcribed_RNA"/>
</dbReference>
<keyword evidence="1" id="KW-0812">Transmembrane</keyword>
<feature type="transmembrane region" description="Helical" evidence="1">
    <location>
        <begin position="96"/>
        <end position="129"/>
    </location>
</feature>
<feature type="transmembrane region" description="Helical" evidence="1">
    <location>
        <begin position="64"/>
        <end position="89"/>
    </location>
</feature>
<evidence type="ECO:0000256" key="1">
    <source>
        <dbReference type="SAM" id="Phobius"/>
    </source>
</evidence>
<evidence type="ECO:0000313" key="2">
    <source>
        <dbReference type="EMBL" id="CAG6648972.1"/>
    </source>
</evidence>
<dbReference type="EMBL" id="HBUF01154996">
    <property type="protein sequence ID" value="CAG6648972.1"/>
    <property type="molecule type" value="Transcribed_RNA"/>
</dbReference>
<feature type="transmembrane region" description="Helical" evidence="1">
    <location>
        <begin position="35"/>
        <end position="58"/>
    </location>
</feature>
<name>A0A8D8RI18_9HEMI</name>
<dbReference type="EMBL" id="HBUF01154997">
    <property type="protein sequence ID" value="CAG6648975.1"/>
    <property type="molecule type" value="Transcribed_RNA"/>
</dbReference>
<proteinExistence type="predicted"/>
<organism evidence="2">
    <name type="scientific">Cacopsylla melanoneura</name>
    <dbReference type="NCBI Taxonomy" id="428564"/>
    <lineage>
        <taxon>Eukaryota</taxon>
        <taxon>Metazoa</taxon>
        <taxon>Ecdysozoa</taxon>
        <taxon>Arthropoda</taxon>
        <taxon>Hexapoda</taxon>
        <taxon>Insecta</taxon>
        <taxon>Pterygota</taxon>
        <taxon>Neoptera</taxon>
        <taxon>Paraneoptera</taxon>
        <taxon>Hemiptera</taxon>
        <taxon>Sternorrhyncha</taxon>
        <taxon>Psylloidea</taxon>
        <taxon>Psyllidae</taxon>
        <taxon>Psyllinae</taxon>
        <taxon>Cacopsylla</taxon>
    </lineage>
</organism>
<keyword evidence="1" id="KW-1133">Transmembrane helix</keyword>
<keyword evidence="1" id="KW-0472">Membrane</keyword>
<sequence length="140" mass="15569">MIRRIGPLLSNGAEGSTGEGFIAMFRKRFVLFSDFSLLFSNVVFTTAVVTLVDLLLAFPLWCEFVLVLAPVFCLGCRRVLFLLLLIVLFRGLIERLAVCFGGFTNTLFLPCAVVMALMFIMIGSVVFFVSKVFTLNRPPS</sequence>
<dbReference type="AlphaFoldDB" id="A0A8D8RI18"/>
<dbReference type="EMBL" id="HBUF01154998">
    <property type="protein sequence ID" value="CAG6648978.1"/>
    <property type="molecule type" value="Transcribed_RNA"/>
</dbReference>
<evidence type="ECO:0008006" key="3">
    <source>
        <dbReference type="Google" id="ProtNLM"/>
    </source>
</evidence>
<protein>
    <recommendedName>
        <fullName evidence="3">Transmembrane protein</fullName>
    </recommendedName>
</protein>
<accession>A0A8D8RI18</accession>